<protein>
    <submittedName>
        <fullName evidence="2">Uncharacterized protein</fullName>
    </submittedName>
</protein>
<organism evidence="2 3">
    <name type="scientific">Mycolicibacterium litorale</name>
    <dbReference type="NCBI Taxonomy" id="758802"/>
    <lineage>
        <taxon>Bacteria</taxon>
        <taxon>Bacillati</taxon>
        <taxon>Actinomycetota</taxon>
        <taxon>Actinomycetes</taxon>
        <taxon>Mycobacteriales</taxon>
        <taxon>Mycobacteriaceae</taxon>
        <taxon>Mycolicibacterium</taxon>
    </lineage>
</organism>
<feature type="region of interest" description="Disordered" evidence="1">
    <location>
        <begin position="40"/>
        <end position="144"/>
    </location>
</feature>
<evidence type="ECO:0000313" key="3">
    <source>
        <dbReference type="Proteomes" id="UP000466607"/>
    </source>
</evidence>
<keyword evidence="3" id="KW-1185">Reference proteome</keyword>
<feature type="compositionally biased region" description="Acidic residues" evidence="1">
    <location>
        <begin position="81"/>
        <end position="106"/>
    </location>
</feature>
<dbReference type="Proteomes" id="UP000466607">
    <property type="component" value="Chromosome"/>
</dbReference>
<dbReference type="AlphaFoldDB" id="A0AAD1MT77"/>
<feature type="region of interest" description="Disordered" evidence="1">
    <location>
        <begin position="178"/>
        <end position="207"/>
    </location>
</feature>
<sequence length="712" mass="74658">MLSAHGPSTEGERVVSTGSYIERAGALAFAVGLGVAVATGGTGLASADSGEAAGAQTDTHSEPSEPSPRPNAADEAPAPESGDESDDTEPGDDDTDGTDDLGDEAAEPGVQDGVEDDDIDDGTGTTSGAEPSTPLEQSAAGDLVQDPAAEIVALEPGGQPPAATQIIDRDSHSAVEIVEEAESETPSAAESAVSHESSSGAEDHDAENLLESPQSAAGARTTAIAGAAETVGAATLAATVSAPTVAPAKGLIPRLLAMVGLALPHVSLKIPTTPAAPAVLVGMLDWVRRELDRIFFNDRPTPDARQIVQGTGTGVIVGTFNTTDEENDRLTFEVAEKPKYGDVVVFSNGTYVYTPNADVTPEQMASGWTDAFSVRIVDRGLSVRTVTDFLTGRSPGVKLAVGVDVSPYDQVAQPDSPLSEGLVMAAASDTVTKGFDVINASSRPVKLIAYGDHLQNQVTQSPHVGAILQPGETHHFEVVYYFLGEGRVYPTYGVLAPDGRVDGQWSLMMRVGAFSETQSSCSTSGAAVCNRYGAPMVLMDQPGGVVEIPAGQGQKQAEALNRLCGGSAPATCSFEAKKQERTYGKEREIWSYQTAETKAELKDSVKFSNSTSHSVEISATAGINIKKIVSAEISTKYSAKFEETVETTKTIAITVPPWTHKIQVAEPPVIRYTGDFTVKMGNTTYFLRDVYFDVPDPDRAVRYREISVPIAH</sequence>
<evidence type="ECO:0000256" key="1">
    <source>
        <dbReference type="SAM" id="MobiDB-lite"/>
    </source>
</evidence>
<dbReference type="EMBL" id="AP022586">
    <property type="protein sequence ID" value="BBY14746.1"/>
    <property type="molecule type" value="Genomic_DNA"/>
</dbReference>
<dbReference type="SUPFAM" id="SSF56973">
    <property type="entry name" value="Aerolisin/ETX pore-forming domain"/>
    <property type="match status" value="1"/>
</dbReference>
<dbReference type="Pfam" id="PF17963">
    <property type="entry name" value="Big_9"/>
    <property type="match status" value="1"/>
</dbReference>
<proteinExistence type="predicted"/>
<evidence type="ECO:0000313" key="2">
    <source>
        <dbReference type="EMBL" id="BBY14746.1"/>
    </source>
</evidence>
<reference evidence="2 3" key="1">
    <citation type="journal article" date="2019" name="Emerg. Microbes Infect.">
        <title>Comprehensive subspecies identification of 175 nontuberculous mycobacteria species based on 7547 genomic profiles.</title>
        <authorList>
            <person name="Matsumoto Y."/>
            <person name="Kinjo T."/>
            <person name="Motooka D."/>
            <person name="Nabeya D."/>
            <person name="Jung N."/>
            <person name="Uechi K."/>
            <person name="Horii T."/>
            <person name="Iida T."/>
            <person name="Fujita J."/>
            <person name="Nakamura S."/>
        </authorList>
    </citation>
    <scope>NUCLEOTIDE SEQUENCE [LARGE SCALE GENOMIC DNA]</scope>
    <source>
        <strain evidence="2 3">JCM 17423</strain>
    </source>
</reference>
<feature type="compositionally biased region" description="Polar residues" evidence="1">
    <location>
        <begin position="127"/>
        <end position="136"/>
    </location>
</feature>
<feature type="compositionally biased region" description="Low complexity" evidence="1">
    <location>
        <begin position="184"/>
        <end position="200"/>
    </location>
</feature>
<name>A0AAD1MT77_9MYCO</name>
<accession>A0AAD1MT77</accession>
<gene>
    <name evidence="2" type="ORF">MLIT_03380</name>
</gene>